<dbReference type="Proteomes" id="UP000494329">
    <property type="component" value="Unassembled WGS sequence"/>
</dbReference>
<name>A0A6J5F1A2_9BURK</name>
<keyword evidence="3" id="KW-1185">Reference proteome</keyword>
<feature type="compositionally biased region" description="Basic residues" evidence="1">
    <location>
        <begin position="280"/>
        <end position="291"/>
    </location>
</feature>
<proteinExistence type="predicted"/>
<dbReference type="EMBL" id="CADIKF010000075">
    <property type="protein sequence ID" value="CAB3771056.1"/>
    <property type="molecule type" value="Genomic_DNA"/>
</dbReference>
<evidence type="ECO:0000256" key="1">
    <source>
        <dbReference type="SAM" id="MobiDB-lite"/>
    </source>
</evidence>
<protein>
    <submittedName>
        <fullName evidence="2">Uncharacterized protein</fullName>
    </submittedName>
</protein>
<sequence>MRRVREHAVNACAQRGPPAVHRHADAVRVAREPQRRGRPRDVTGCAEIARKERCFRVAHTEVRVAMRALQTHHEAPARTRRQTLRQRRILCDPRQLQFAREVCDRRIRRFDVEQKAHTFADTAVAGVAGDATAVIGAAACAVAQAGVRVDFSSQLCIGSGVGSGVVSLSVSRIARQSRDIPAHFDIAPFPLDRQRIRKPHMRSPCRIAKADAKRREPHRAPPRPPARRMTTATAAMTPERPKRPAHRDACRHRQPHRPAPSGQRRLLLQPHDAQRESAPHRPHAPLRRQRSTRAEPAIADRFSESRPPA</sequence>
<feature type="compositionally biased region" description="Low complexity" evidence="1">
    <location>
        <begin position="227"/>
        <end position="238"/>
    </location>
</feature>
<dbReference type="AlphaFoldDB" id="A0A6J5F1A2"/>
<evidence type="ECO:0000313" key="2">
    <source>
        <dbReference type="EMBL" id="CAB3771056.1"/>
    </source>
</evidence>
<gene>
    <name evidence="2" type="ORF">LMG29739_05936</name>
</gene>
<accession>A0A6J5F1A2</accession>
<reference evidence="2 3" key="1">
    <citation type="submission" date="2020-04" db="EMBL/GenBank/DDBJ databases">
        <authorList>
            <person name="De Canck E."/>
        </authorList>
    </citation>
    <scope>NUCLEOTIDE SEQUENCE [LARGE SCALE GENOMIC DNA]</scope>
    <source>
        <strain evidence="2 3">LMG 29739</strain>
    </source>
</reference>
<feature type="compositionally biased region" description="Basic and acidic residues" evidence="1">
    <location>
        <begin position="239"/>
        <end position="248"/>
    </location>
</feature>
<feature type="region of interest" description="Disordered" evidence="1">
    <location>
        <begin position="207"/>
        <end position="309"/>
    </location>
</feature>
<evidence type="ECO:0000313" key="3">
    <source>
        <dbReference type="Proteomes" id="UP000494329"/>
    </source>
</evidence>
<organism evidence="2 3">
    <name type="scientific">Paraburkholderia solisilvae</name>
    <dbReference type="NCBI Taxonomy" id="624376"/>
    <lineage>
        <taxon>Bacteria</taxon>
        <taxon>Pseudomonadati</taxon>
        <taxon>Pseudomonadota</taxon>
        <taxon>Betaproteobacteria</taxon>
        <taxon>Burkholderiales</taxon>
        <taxon>Burkholderiaceae</taxon>
        <taxon>Paraburkholderia</taxon>
    </lineage>
</organism>